<sequence length="349" mass="37581">MAERKAVHYLNQFFGGIGGEEAADTPPRLKSEPVGPAGALNAQLDDCCEVVSTIICGDDYFSENEGEALAAIEDMLTDINPDIIIAGPAFNAGRYGMACGAVAQKADELGLPVVSGIYPENPGYEMYRNHAYFVETPDSAAGMRDALPDMASLVKRYFETDGNPGGPEEADYLPRGLRKNIFVETRGARRAVDMLLNKIKEEDYKSEYPMPAFDTVKPAEPLTDLSQAKIALVTSGGIVPDGNPDSIEASSASKYGKYSLKEFDDLSEDSHDTAHGGYDPVYASEDADRVLPLDVMRELEEEGEIGELHDYFYTTVGNGTAVASAREFAQDIASDLEAADVEGVVLTST</sequence>
<reference evidence="3 4" key="1">
    <citation type="submission" date="2016-10" db="EMBL/GenBank/DDBJ databases">
        <authorList>
            <person name="de Groot N.N."/>
        </authorList>
    </citation>
    <scope>NUCLEOTIDE SEQUENCE [LARGE SCALE GENOMIC DNA]</scope>
    <source>
        <strain evidence="3 4">SLAS-1</strain>
    </source>
</reference>
<gene>
    <name evidence="3" type="ORF">SAMN04488692_10986</name>
</gene>
<evidence type="ECO:0000256" key="2">
    <source>
        <dbReference type="ARBA" id="ARBA00023002"/>
    </source>
</evidence>
<dbReference type="Pfam" id="PF07355">
    <property type="entry name" value="GRDB"/>
    <property type="match status" value="1"/>
</dbReference>
<evidence type="ECO:0000313" key="4">
    <source>
        <dbReference type="Proteomes" id="UP000199476"/>
    </source>
</evidence>
<keyword evidence="2" id="KW-0560">Oxidoreductase</keyword>
<protein>
    <submittedName>
        <fullName evidence="3">Glycine reductase</fullName>
    </submittedName>
</protein>
<proteinExistence type="predicted"/>
<organism evidence="3 4">
    <name type="scientific">Halarsenatibacter silvermanii</name>
    <dbReference type="NCBI Taxonomy" id="321763"/>
    <lineage>
        <taxon>Bacteria</taxon>
        <taxon>Bacillati</taxon>
        <taxon>Bacillota</taxon>
        <taxon>Clostridia</taxon>
        <taxon>Halanaerobiales</taxon>
        <taxon>Halarsenatibacteraceae</taxon>
        <taxon>Halarsenatibacter</taxon>
    </lineage>
</organism>
<keyword evidence="4" id="KW-1185">Reference proteome</keyword>
<dbReference type="InterPro" id="IPR010187">
    <property type="entry name" value="Various_sel_PB"/>
</dbReference>
<keyword evidence="1" id="KW-0712">Selenocysteine</keyword>
<name>A0A1G9N280_9FIRM</name>
<accession>A0A1G9N280</accession>
<evidence type="ECO:0000256" key="1">
    <source>
        <dbReference type="ARBA" id="ARBA00022933"/>
    </source>
</evidence>
<dbReference type="NCBIfam" id="TIGR01918">
    <property type="entry name" value="various_sel_PB"/>
    <property type="match status" value="1"/>
</dbReference>
<dbReference type="GO" id="GO:0050485">
    <property type="term" value="F:oxidoreductase activity, acting on X-H and Y-H to form an X-Y bond, with a disulfide as acceptor"/>
    <property type="evidence" value="ECO:0007669"/>
    <property type="project" value="InterPro"/>
</dbReference>
<dbReference type="STRING" id="321763.SAMN04488692_10986"/>
<evidence type="ECO:0000313" key="3">
    <source>
        <dbReference type="EMBL" id="SDL80676.1"/>
    </source>
</evidence>
<dbReference type="AlphaFoldDB" id="A0A1G9N280"/>
<dbReference type="Proteomes" id="UP000199476">
    <property type="component" value="Unassembled WGS sequence"/>
</dbReference>
<dbReference type="EMBL" id="FNGO01000009">
    <property type="protein sequence ID" value="SDL80676.1"/>
    <property type="molecule type" value="Genomic_DNA"/>
</dbReference>